<accession>A0ABS6JQG8</accession>
<dbReference type="Proteomes" id="UP000790580">
    <property type="component" value="Unassembled WGS sequence"/>
</dbReference>
<keyword evidence="1" id="KW-1133">Transmembrane helix</keyword>
<keyword evidence="1" id="KW-0472">Membrane</keyword>
<evidence type="ECO:0000313" key="3">
    <source>
        <dbReference type="Proteomes" id="UP000790580"/>
    </source>
</evidence>
<feature type="transmembrane region" description="Helical" evidence="1">
    <location>
        <begin position="149"/>
        <end position="168"/>
    </location>
</feature>
<dbReference type="InterPro" id="IPR011435">
    <property type="entry name" value="UmpAB"/>
</dbReference>
<proteinExistence type="predicted"/>
<sequence length="250" mass="27362">MISILFENFDHVLMEVAMAVIPLIIFFFVFQFFFLKLEWKKIKKVIIGIFLTFIGLSLFLQGVEIGFFPAGQAIGETLGADNNAWILLPLLGFVFGFVATFAEPAIRIMNHEVEKVTAGSIQGKVLLLTLSIGVAISIALSMLRILLGIPLWTIIVPGYILALILIRFSERRFVSIAFDSGGVATGPMTVTFIMAIAVGVANVTEGRDPLIDGFGMISLVALTPILSVLVLGLLYQKKEQEGYEKSKSES</sequence>
<feature type="transmembrane region" description="Helical" evidence="1">
    <location>
        <begin position="83"/>
        <end position="102"/>
    </location>
</feature>
<dbReference type="EMBL" id="JAHQCR010000021">
    <property type="protein sequence ID" value="MBU9720801.1"/>
    <property type="molecule type" value="Genomic_DNA"/>
</dbReference>
<gene>
    <name evidence="2" type="ORF">KS407_04985</name>
</gene>
<keyword evidence="1" id="KW-0812">Transmembrane</keyword>
<feature type="transmembrane region" description="Helical" evidence="1">
    <location>
        <begin position="123"/>
        <end position="143"/>
    </location>
</feature>
<name>A0ABS6JQG8_9BACI</name>
<reference evidence="2 3" key="1">
    <citation type="submission" date="2021-06" db="EMBL/GenBank/DDBJ databases">
        <title>Bacillus sp. RD4P76, an endophyte from a halophyte.</title>
        <authorList>
            <person name="Sun J.-Q."/>
        </authorList>
    </citation>
    <scope>NUCLEOTIDE SEQUENCE [LARGE SCALE GENOMIC DNA]</scope>
    <source>
        <strain evidence="2 3">JCM 17098</strain>
    </source>
</reference>
<feature type="transmembrane region" description="Helical" evidence="1">
    <location>
        <begin position="45"/>
        <end position="63"/>
    </location>
</feature>
<evidence type="ECO:0000256" key="1">
    <source>
        <dbReference type="SAM" id="Phobius"/>
    </source>
</evidence>
<feature type="transmembrane region" description="Helical" evidence="1">
    <location>
        <begin position="12"/>
        <end position="33"/>
    </location>
</feature>
<keyword evidence="3" id="KW-1185">Reference proteome</keyword>
<protein>
    <submittedName>
        <fullName evidence="2">DUF1538 domain-containing protein</fullName>
    </submittedName>
</protein>
<dbReference type="Pfam" id="PF07556">
    <property type="entry name" value="DUF1538"/>
    <property type="match status" value="1"/>
</dbReference>
<organism evidence="2 3">
    <name type="scientific">Evansella alkalicola</name>
    <dbReference type="NCBI Taxonomy" id="745819"/>
    <lineage>
        <taxon>Bacteria</taxon>
        <taxon>Bacillati</taxon>
        <taxon>Bacillota</taxon>
        <taxon>Bacilli</taxon>
        <taxon>Bacillales</taxon>
        <taxon>Bacillaceae</taxon>
        <taxon>Evansella</taxon>
    </lineage>
</organism>
<feature type="transmembrane region" description="Helical" evidence="1">
    <location>
        <begin position="180"/>
        <end position="201"/>
    </location>
</feature>
<dbReference type="RefSeq" id="WP_088074591.1">
    <property type="nucleotide sequence ID" value="NZ_JAHQCR010000021.1"/>
</dbReference>
<evidence type="ECO:0000313" key="2">
    <source>
        <dbReference type="EMBL" id="MBU9720801.1"/>
    </source>
</evidence>
<feature type="transmembrane region" description="Helical" evidence="1">
    <location>
        <begin position="213"/>
        <end position="235"/>
    </location>
</feature>
<comment type="caution">
    <text evidence="2">The sequence shown here is derived from an EMBL/GenBank/DDBJ whole genome shotgun (WGS) entry which is preliminary data.</text>
</comment>